<dbReference type="SUPFAM" id="SSF55681">
    <property type="entry name" value="Class II aaRS and biotin synthetases"/>
    <property type="match status" value="1"/>
</dbReference>
<dbReference type="InterPro" id="IPR004143">
    <property type="entry name" value="BPL_LPL_catalytic"/>
</dbReference>
<dbReference type="PROSITE" id="PS51733">
    <property type="entry name" value="BPL_LPL_CATALYTIC"/>
    <property type="match status" value="1"/>
</dbReference>
<dbReference type="GO" id="GO:0005737">
    <property type="term" value="C:cytoplasm"/>
    <property type="evidence" value="ECO:0007669"/>
    <property type="project" value="TreeGrafter"/>
</dbReference>
<evidence type="ECO:0000313" key="4">
    <source>
        <dbReference type="Proteomes" id="UP000184139"/>
    </source>
</evidence>
<reference evidence="3 4" key="1">
    <citation type="submission" date="2016-11" db="EMBL/GenBank/DDBJ databases">
        <authorList>
            <person name="Jaros S."/>
            <person name="Januszkiewicz K."/>
            <person name="Wedrychowicz H."/>
        </authorList>
    </citation>
    <scope>NUCLEOTIDE SEQUENCE [LARGE SCALE GENOMIC DNA]</scope>
    <source>
        <strain evidence="3 4">DSM 9705</strain>
    </source>
</reference>
<dbReference type="PANTHER" id="PTHR12835">
    <property type="entry name" value="BIOTIN PROTEIN LIGASE"/>
    <property type="match status" value="1"/>
</dbReference>
<evidence type="ECO:0000313" key="3">
    <source>
        <dbReference type="EMBL" id="SHH67507.1"/>
    </source>
</evidence>
<dbReference type="Pfam" id="PF03099">
    <property type="entry name" value="BPL_LplA_LipB"/>
    <property type="match status" value="1"/>
</dbReference>
<dbReference type="CDD" id="cd16442">
    <property type="entry name" value="BPL"/>
    <property type="match status" value="1"/>
</dbReference>
<organism evidence="3 4">
    <name type="scientific">Desulfofustis glycolicus DSM 9705</name>
    <dbReference type="NCBI Taxonomy" id="1121409"/>
    <lineage>
        <taxon>Bacteria</taxon>
        <taxon>Pseudomonadati</taxon>
        <taxon>Thermodesulfobacteriota</taxon>
        <taxon>Desulfobulbia</taxon>
        <taxon>Desulfobulbales</taxon>
        <taxon>Desulfocapsaceae</taxon>
        <taxon>Desulfofustis</taxon>
    </lineage>
</organism>
<keyword evidence="4" id="KW-1185">Reference proteome</keyword>
<dbReference type="AlphaFoldDB" id="A0A1M5UWV2"/>
<dbReference type="Proteomes" id="UP000184139">
    <property type="component" value="Unassembled WGS sequence"/>
</dbReference>
<dbReference type="InterPro" id="IPR045864">
    <property type="entry name" value="aa-tRNA-synth_II/BPL/LPL"/>
</dbReference>
<protein>
    <submittedName>
        <fullName evidence="3">BirA family transcriptional regulator, biotin operon repressor / biotin-[acetyl-CoA-carboxylase] ligase</fullName>
    </submittedName>
</protein>
<dbReference type="InterPro" id="IPR004408">
    <property type="entry name" value="Biotin_CoA_COase_ligase"/>
</dbReference>
<accession>A0A1M5UWV2</accession>
<dbReference type="PANTHER" id="PTHR12835:SF5">
    <property type="entry name" value="BIOTIN--PROTEIN LIGASE"/>
    <property type="match status" value="1"/>
</dbReference>
<name>A0A1M5UWV2_9BACT</name>
<dbReference type="RefSeq" id="WP_073374585.1">
    <property type="nucleotide sequence ID" value="NZ_FQXS01000006.1"/>
</dbReference>
<keyword evidence="1 3" id="KW-0436">Ligase</keyword>
<gene>
    <name evidence="3" type="ORF">SAMN02745124_01374</name>
</gene>
<evidence type="ECO:0000256" key="1">
    <source>
        <dbReference type="ARBA" id="ARBA00022598"/>
    </source>
</evidence>
<dbReference type="Gene3D" id="3.30.930.10">
    <property type="entry name" value="Bira Bifunctional Protein, Domain 2"/>
    <property type="match status" value="1"/>
</dbReference>
<dbReference type="OrthoDB" id="9807064at2"/>
<proteinExistence type="predicted"/>
<dbReference type="STRING" id="1121409.SAMN02745124_01374"/>
<sequence>MKTAYHDEFLPVVDSTNRRARLLADQGAPHGSGVRADRQTAGRGRLSRTWYSPAGRNLYCSYILRPRLSPAAYPRLTMVAGLAAAELLQRCSPGVRVGLKWPNDLMIGGKKCGGILCESSVDHTDDSHSFAIVGIGINLNLTSEEMPAALRSIATSLAIEGAPPVDAAVMFTALRDQLLADVAVFETEGFQEVLTRWRRFDVLAGKRATWVAQTGEVVAGVSLGPDEKGLLRIEDESGVIHTVVSGDISMAGKQGTNRGSAD</sequence>
<feature type="domain" description="BPL/LPL catalytic" evidence="2">
    <location>
        <begin position="1"/>
        <end position="186"/>
    </location>
</feature>
<dbReference type="GO" id="GO:0004077">
    <property type="term" value="F:biotin--[biotin carboxyl-carrier protein] ligase activity"/>
    <property type="evidence" value="ECO:0007669"/>
    <property type="project" value="InterPro"/>
</dbReference>
<evidence type="ECO:0000259" key="2">
    <source>
        <dbReference type="PROSITE" id="PS51733"/>
    </source>
</evidence>
<dbReference type="EMBL" id="FQXS01000006">
    <property type="protein sequence ID" value="SHH67507.1"/>
    <property type="molecule type" value="Genomic_DNA"/>
</dbReference>
<dbReference type="NCBIfam" id="TIGR00121">
    <property type="entry name" value="birA_ligase"/>
    <property type="match status" value="1"/>
</dbReference>
<dbReference type="Gene3D" id="2.30.30.100">
    <property type="match status" value="1"/>
</dbReference>